<dbReference type="NCBIfam" id="NF047484">
    <property type="entry name" value="LA1326_LA4305"/>
    <property type="match status" value="1"/>
</dbReference>
<dbReference type="EMBL" id="RQHW01000013">
    <property type="protein sequence ID" value="TGN20349.1"/>
    <property type="molecule type" value="Genomic_DNA"/>
</dbReference>
<dbReference type="Proteomes" id="UP000298058">
    <property type="component" value="Unassembled WGS sequence"/>
</dbReference>
<dbReference type="OrthoDB" id="342186at2"/>
<dbReference type="RefSeq" id="WP_135759213.1">
    <property type="nucleotide sequence ID" value="NZ_RQHW01000013.1"/>
</dbReference>
<proteinExistence type="predicted"/>
<organism evidence="1 2">
    <name type="scientific">Leptospira idonii</name>
    <dbReference type="NCBI Taxonomy" id="1193500"/>
    <lineage>
        <taxon>Bacteria</taxon>
        <taxon>Pseudomonadati</taxon>
        <taxon>Spirochaetota</taxon>
        <taxon>Spirochaetia</taxon>
        <taxon>Leptospirales</taxon>
        <taxon>Leptospiraceae</taxon>
        <taxon>Leptospira</taxon>
    </lineage>
</organism>
<gene>
    <name evidence="1" type="ORF">EHS15_03825</name>
</gene>
<reference evidence="1" key="1">
    <citation type="journal article" date="2019" name="PLoS Negl. Trop. Dis.">
        <title>Revisiting the worldwide diversity of Leptospira species in the environment.</title>
        <authorList>
            <person name="Vincent A.T."/>
            <person name="Schiettekatte O."/>
            <person name="Bourhy P."/>
            <person name="Veyrier F.J."/>
            <person name="Picardeau M."/>
        </authorList>
    </citation>
    <scope>NUCLEOTIDE SEQUENCE [LARGE SCALE GENOMIC DNA]</scope>
    <source>
        <strain evidence="1">201300427</strain>
    </source>
</reference>
<protein>
    <submittedName>
        <fullName evidence="1">SHOCT domain-containing protein</fullName>
    </submittedName>
</protein>
<keyword evidence="2" id="KW-1185">Reference proteome</keyword>
<sequence>MKLHSASSFLFYLFFISFCRCQSIPIFASHYQLLSSSEDIAVFSVSESILGDIFPESLVSEFVPVPSGKEITVKNLLDRVQLRLSILSSDTWEVLLQDRVTADMEQLLNAAVMKQSSKVYLILVKKDDPLSPLTKIFRTSILVGHTRSGLVFGFTDLKQNITFPSQYKFDDWAIFKLGRLNPSYKQELKIRPNNPPMSFFRTEMKDKIQIYGRIIVSEDPKLLPKDLILKVPEEDEVQALQNQKWRSVPERLEALEELRKKKIISEQDFEKKKQELLKEL</sequence>
<dbReference type="AlphaFoldDB" id="A0A4R9M534"/>
<evidence type="ECO:0000313" key="1">
    <source>
        <dbReference type="EMBL" id="TGN20349.1"/>
    </source>
</evidence>
<accession>A0A4R9M534</accession>
<evidence type="ECO:0000313" key="2">
    <source>
        <dbReference type="Proteomes" id="UP000298058"/>
    </source>
</evidence>
<name>A0A4R9M534_9LEPT</name>
<comment type="caution">
    <text evidence="1">The sequence shown here is derived from an EMBL/GenBank/DDBJ whole genome shotgun (WGS) entry which is preliminary data.</text>
</comment>